<feature type="region of interest" description="Disordered" evidence="1">
    <location>
        <begin position="232"/>
        <end position="326"/>
    </location>
</feature>
<evidence type="ECO:0000313" key="2">
    <source>
        <dbReference type="EMBL" id="CEO99147.1"/>
    </source>
</evidence>
<evidence type="ECO:0000313" key="5">
    <source>
        <dbReference type="Proteomes" id="UP000290189"/>
    </source>
</evidence>
<feature type="compositionally biased region" description="Basic and acidic residues" evidence="1">
    <location>
        <begin position="236"/>
        <end position="265"/>
    </location>
</feature>
<dbReference type="EMBL" id="CDSF01000090">
    <property type="protein sequence ID" value="CEO99147.1"/>
    <property type="molecule type" value="Genomic_DNA"/>
</dbReference>
<protein>
    <submittedName>
        <fullName evidence="2">Uncharacterized protein</fullName>
    </submittedName>
</protein>
<reference evidence="2 4" key="1">
    <citation type="submission" date="2015-02" db="EMBL/GenBank/DDBJ databases">
        <authorList>
            <person name="Chooi Y.-H."/>
        </authorList>
    </citation>
    <scope>NUCLEOTIDE SEQUENCE [LARGE SCALE GENOMIC DNA]</scope>
    <source>
        <strain evidence="2">E3</strain>
    </source>
</reference>
<reference evidence="3 5" key="2">
    <citation type="submission" date="2018-03" db="EMBL/GenBank/DDBJ databases">
        <authorList>
            <person name="Fogelqvist J."/>
        </authorList>
    </citation>
    <scope>NUCLEOTIDE SEQUENCE [LARGE SCALE GENOMIC DNA]</scope>
</reference>
<accession>A0A0G4IVB5</accession>
<evidence type="ECO:0000256" key="1">
    <source>
        <dbReference type="SAM" id="MobiDB-lite"/>
    </source>
</evidence>
<feature type="compositionally biased region" description="Acidic residues" evidence="1">
    <location>
        <begin position="9"/>
        <end position="21"/>
    </location>
</feature>
<proteinExistence type="predicted"/>
<geneLocation type="mitochondrion" evidence="3"/>
<sequence length="543" mass="60676">MSRKRVAADDDGSNDNDDDYDEHVRHRSVQRWIPVASRAHRACVAWRTDEMMAQYSLLLCRDVYDLHAEYEVLRRQHHMRPGPFSNVWRRDGVHRILFYWTSARPHPWLFDPAEQCPVRYEVIGEDPMVTFTLRTIAWFDPNPVDIPTVRPPIRPALKQLQRRPRLPLVADKENADLGRQPPGEAAANEEESEGAGAGFGCGTPSDDRMEAALPADEPVDAGLLGTQASVLFLTGPERDDRLEDSQMTRDEEDHEHAVEASRAEDIASDNDSVRVAVDPSTQPLVICSDSTRETKDAEAVPEPVECTPMESMQDDEGERDAEGDHDARSVDISTLTFQAEYPPSQHAAGDDLPWSQRFPYVLHWGGTGLIQAKDLDVLIRMDMPDGYTGPADAKAMVAQQMERVCPSIVTAWFLENSFVELPFVSTSVEQYALVPLSDSRGVCLCLNRPAWSRLGTELMRHRVLSIGDEGISEAWDAVCTRHLSGRTRVYGTLGDFRDALAEFARQVSQASELRSSPLEVTNPCEATQATAATIDYLVSLQHT</sequence>
<dbReference type="AlphaFoldDB" id="A0A0G4IVB5"/>
<gene>
    <name evidence="2" type="ORF">PBRA_001053</name>
    <name evidence="3" type="ORF">PLBR_LOCUS4376</name>
</gene>
<dbReference type="EMBL" id="OVEO01000007">
    <property type="protein sequence ID" value="SPQ97161.1"/>
    <property type="molecule type" value="Genomic_DNA"/>
</dbReference>
<feature type="region of interest" description="Disordered" evidence="1">
    <location>
        <begin position="164"/>
        <end position="207"/>
    </location>
</feature>
<name>A0A0G4IVB5_PLABS</name>
<dbReference type="Proteomes" id="UP000290189">
    <property type="component" value="Unassembled WGS sequence"/>
</dbReference>
<evidence type="ECO:0000313" key="4">
    <source>
        <dbReference type="Proteomes" id="UP000039324"/>
    </source>
</evidence>
<feature type="region of interest" description="Disordered" evidence="1">
    <location>
        <begin position="1"/>
        <end position="21"/>
    </location>
</feature>
<evidence type="ECO:0000313" key="3">
    <source>
        <dbReference type="EMBL" id="SPQ97161.1"/>
    </source>
</evidence>
<organism evidence="2 4">
    <name type="scientific">Plasmodiophora brassicae</name>
    <name type="common">Clubroot disease agent</name>
    <dbReference type="NCBI Taxonomy" id="37360"/>
    <lineage>
        <taxon>Eukaryota</taxon>
        <taxon>Sar</taxon>
        <taxon>Rhizaria</taxon>
        <taxon>Endomyxa</taxon>
        <taxon>Phytomyxea</taxon>
        <taxon>Plasmodiophorida</taxon>
        <taxon>Plasmodiophoridae</taxon>
        <taxon>Plasmodiophora</taxon>
    </lineage>
</organism>
<keyword evidence="4" id="KW-1185">Reference proteome</keyword>
<keyword evidence="3" id="KW-0496">Mitochondrion</keyword>
<dbReference type="Proteomes" id="UP000039324">
    <property type="component" value="Unassembled WGS sequence"/>
</dbReference>